<accession>A0A6A5ZEM0</accession>
<sequence>MRFLAAYVRSLIRRQQPIMPSPGLLDMPAEMLGHILSQLDVRCDRKALYDICLCSRVLRSFARPILFRHFHFPNNGALDEAYKRDCMVRLVQFTRTCIRNPKLAAAVLEIDLDTGAATLSEVMPFMDAEDFEVFGWQSKCEDNQFFCLMVLLISHLSNLTTVIIASTEVHEPITSTALQKVTEDLKNAALPRKSPPIRNLELVTYFPTDGLFNVAQISIIIALPTLQTFAATCWQVWEGALTYPEIFCPPPASSNVTNLELHNCFMSAMQLQIFMKSFRCLRSFIYEVDGLDQFDNHATPEEIRLALESQARFLQYLDIDLDGCTYDGDLGDVTDEDGMFLADPDKYLGTGSLHRFESLKYPKMESGRLGDLSNLPPNIESIMLVDDCVYDTGFYEQLLGLKQALPALGEVTVCCDNEGAAGMSEFVAKAGGTREEIAEVATSCCYPNSIMCHSHVISVVTVTHSFITGSMTSSCPDSSKSGRHYGPRC</sequence>
<dbReference type="EMBL" id="ML977318">
    <property type="protein sequence ID" value="KAF2117676.1"/>
    <property type="molecule type" value="Genomic_DNA"/>
</dbReference>
<dbReference type="AlphaFoldDB" id="A0A6A5ZEM0"/>
<evidence type="ECO:0008006" key="3">
    <source>
        <dbReference type="Google" id="ProtNLM"/>
    </source>
</evidence>
<keyword evidence="2" id="KW-1185">Reference proteome</keyword>
<evidence type="ECO:0000313" key="2">
    <source>
        <dbReference type="Proteomes" id="UP000799770"/>
    </source>
</evidence>
<protein>
    <recommendedName>
        <fullName evidence="3">F-box domain-containing protein</fullName>
    </recommendedName>
</protein>
<dbReference type="OrthoDB" id="3800559at2759"/>
<gene>
    <name evidence="1" type="ORF">BDV96DRAFT_630225</name>
</gene>
<organism evidence="1 2">
    <name type="scientific">Lophiotrema nucula</name>
    <dbReference type="NCBI Taxonomy" id="690887"/>
    <lineage>
        <taxon>Eukaryota</taxon>
        <taxon>Fungi</taxon>
        <taxon>Dikarya</taxon>
        <taxon>Ascomycota</taxon>
        <taxon>Pezizomycotina</taxon>
        <taxon>Dothideomycetes</taxon>
        <taxon>Pleosporomycetidae</taxon>
        <taxon>Pleosporales</taxon>
        <taxon>Lophiotremataceae</taxon>
        <taxon>Lophiotrema</taxon>
    </lineage>
</organism>
<name>A0A6A5ZEM0_9PLEO</name>
<reference evidence="1" key="1">
    <citation type="journal article" date="2020" name="Stud. Mycol.">
        <title>101 Dothideomycetes genomes: a test case for predicting lifestyles and emergence of pathogens.</title>
        <authorList>
            <person name="Haridas S."/>
            <person name="Albert R."/>
            <person name="Binder M."/>
            <person name="Bloem J."/>
            <person name="Labutti K."/>
            <person name="Salamov A."/>
            <person name="Andreopoulos B."/>
            <person name="Baker S."/>
            <person name="Barry K."/>
            <person name="Bills G."/>
            <person name="Bluhm B."/>
            <person name="Cannon C."/>
            <person name="Castanera R."/>
            <person name="Culley D."/>
            <person name="Daum C."/>
            <person name="Ezra D."/>
            <person name="Gonzalez J."/>
            <person name="Henrissat B."/>
            <person name="Kuo A."/>
            <person name="Liang C."/>
            <person name="Lipzen A."/>
            <person name="Lutzoni F."/>
            <person name="Magnuson J."/>
            <person name="Mondo S."/>
            <person name="Nolan M."/>
            <person name="Ohm R."/>
            <person name="Pangilinan J."/>
            <person name="Park H.-J."/>
            <person name="Ramirez L."/>
            <person name="Alfaro M."/>
            <person name="Sun H."/>
            <person name="Tritt A."/>
            <person name="Yoshinaga Y."/>
            <person name="Zwiers L.-H."/>
            <person name="Turgeon B."/>
            <person name="Goodwin S."/>
            <person name="Spatafora J."/>
            <person name="Crous P."/>
            <person name="Grigoriev I."/>
        </authorList>
    </citation>
    <scope>NUCLEOTIDE SEQUENCE</scope>
    <source>
        <strain evidence="1">CBS 627.86</strain>
    </source>
</reference>
<proteinExistence type="predicted"/>
<evidence type="ECO:0000313" key="1">
    <source>
        <dbReference type="EMBL" id="KAF2117676.1"/>
    </source>
</evidence>
<dbReference type="Proteomes" id="UP000799770">
    <property type="component" value="Unassembled WGS sequence"/>
</dbReference>